<keyword evidence="3" id="KW-0949">S-adenosyl-L-methionine</keyword>
<evidence type="ECO:0000313" key="8">
    <source>
        <dbReference type="Proteomes" id="UP000836841"/>
    </source>
</evidence>
<dbReference type="AlphaFoldDB" id="A0AAU9RT97"/>
<keyword evidence="5" id="KW-0460">Magnesium</keyword>
<evidence type="ECO:0000256" key="2">
    <source>
        <dbReference type="ARBA" id="ARBA00022679"/>
    </source>
</evidence>
<reference evidence="7 8" key="1">
    <citation type="submission" date="2022-03" db="EMBL/GenBank/DDBJ databases">
        <authorList>
            <person name="Nunn A."/>
            <person name="Chopra R."/>
            <person name="Nunn A."/>
            <person name="Contreras Garrido A."/>
        </authorList>
    </citation>
    <scope>NUCLEOTIDE SEQUENCE [LARGE SCALE GENOMIC DNA]</scope>
</reference>
<feature type="region of interest" description="Disordered" evidence="6">
    <location>
        <begin position="1"/>
        <end position="30"/>
    </location>
</feature>
<keyword evidence="8" id="KW-1185">Reference proteome</keyword>
<name>A0AAU9RT97_THLAR</name>
<keyword evidence="4" id="KW-0479">Metal-binding</keyword>
<dbReference type="EMBL" id="OU466858">
    <property type="protein sequence ID" value="CAH2046578.1"/>
    <property type="molecule type" value="Genomic_DNA"/>
</dbReference>
<evidence type="ECO:0000256" key="4">
    <source>
        <dbReference type="ARBA" id="ARBA00022723"/>
    </source>
</evidence>
<dbReference type="SUPFAM" id="SSF53335">
    <property type="entry name" value="S-adenosyl-L-methionine-dependent methyltransferases"/>
    <property type="match status" value="1"/>
</dbReference>
<keyword evidence="1" id="KW-0489">Methyltransferase</keyword>
<evidence type="ECO:0000256" key="6">
    <source>
        <dbReference type="SAM" id="MobiDB-lite"/>
    </source>
</evidence>
<dbReference type="Gene3D" id="3.40.50.150">
    <property type="entry name" value="Vaccinia Virus protein VP39"/>
    <property type="match status" value="1"/>
</dbReference>
<dbReference type="Pfam" id="PF03492">
    <property type="entry name" value="Methyltransf_7"/>
    <property type="match status" value="1"/>
</dbReference>
<dbReference type="GO" id="GO:0046872">
    <property type="term" value="F:metal ion binding"/>
    <property type="evidence" value="ECO:0007669"/>
    <property type="project" value="UniProtKB-KW"/>
</dbReference>
<dbReference type="GO" id="GO:0008168">
    <property type="term" value="F:methyltransferase activity"/>
    <property type="evidence" value="ECO:0007669"/>
    <property type="project" value="UniProtKB-KW"/>
</dbReference>
<protein>
    <submittedName>
        <fullName evidence="7">Uncharacterized protein</fullName>
    </submittedName>
</protein>
<dbReference type="InterPro" id="IPR029063">
    <property type="entry name" value="SAM-dependent_MTases_sf"/>
</dbReference>
<gene>
    <name evidence="7" type="ORF">TAV2_LOCUS7881</name>
</gene>
<keyword evidence="2" id="KW-0808">Transferase</keyword>
<dbReference type="PANTHER" id="PTHR31009">
    <property type="entry name" value="S-ADENOSYL-L-METHIONINE:CARBOXYL METHYLTRANSFERASE FAMILY PROTEIN"/>
    <property type="match status" value="1"/>
</dbReference>
<organism evidence="7 8">
    <name type="scientific">Thlaspi arvense</name>
    <name type="common">Field penny-cress</name>
    <dbReference type="NCBI Taxonomy" id="13288"/>
    <lineage>
        <taxon>Eukaryota</taxon>
        <taxon>Viridiplantae</taxon>
        <taxon>Streptophyta</taxon>
        <taxon>Embryophyta</taxon>
        <taxon>Tracheophyta</taxon>
        <taxon>Spermatophyta</taxon>
        <taxon>Magnoliopsida</taxon>
        <taxon>eudicotyledons</taxon>
        <taxon>Gunneridae</taxon>
        <taxon>Pentapetalae</taxon>
        <taxon>rosids</taxon>
        <taxon>malvids</taxon>
        <taxon>Brassicales</taxon>
        <taxon>Brassicaceae</taxon>
        <taxon>Thlaspideae</taxon>
        <taxon>Thlaspi</taxon>
    </lineage>
</organism>
<dbReference type="Proteomes" id="UP000836841">
    <property type="component" value="Chromosome 2"/>
</dbReference>
<dbReference type="Gene3D" id="1.10.1200.270">
    <property type="entry name" value="Methyltransferase, alpha-helical capping domain"/>
    <property type="match status" value="1"/>
</dbReference>
<proteinExistence type="predicted"/>
<accession>A0AAU9RT97</accession>
<evidence type="ECO:0000256" key="1">
    <source>
        <dbReference type="ARBA" id="ARBA00022603"/>
    </source>
</evidence>
<dbReference type="GO" id="GO:0032259">
    <property type="term" value="P:methylation"/>
    <property type="evidence" value="ECO:0007669"/>
    <property type="project" value="UniProtKB-KW"/>
</dbReference>
<evidence type="ECO:0000256" key="3">
    <source>
        <dbReference type="ARBA" id="ARBA00022691"/>
    </source>
</evidence>
<sequence length="365" mass="41739">MSSSRNSFMNVLSMNGGDGEHSYSSNSDNQRNVISKTRPMVEENIKEMLLNLNYPDCIKVSDLGCSSGQNTFVVMLEIVNTVTGSYQQKQKNLPEIDYCLNDLPQNDFNTTFRLIPSFDKEVKGKCFISGTPGSFYTRLFPKKSLHFLHSSYSIMWLSKVPQGLEDNKNNVYIRSGCPINVCKSYMNQFQNDFYLFLRLRSEEMLPNGRMVLTFIGANDVDPLCRGDFYLWSLLSDALIDLVSERVVKQSEVESFNLPFYNPNEREVIKIVQNEGSFEINKIGTHEHLVSYKTDEEEDDDQSHGIKVGRKMANRARSIAEPMLIAHFGDTSIINHLFKKFAHHATQKYSFSSPTTFNIIMSLIKK</sequence>
<evidence type="ECO:0000256" key="5">
    <source>
        <dbReference type="ARBA" id="ARBA00022842"/>
    </source>
</evidence>
<feature type="compositionally biased region" description="Polar residues" evidence="6">
    <location>
        <begin position="1"/>
        <end position="13"/>
    </location>
</feature>
<dbReference type="InterPro" id="IPR005299">
    <property type="entry name" value="MeTrfase_7"/>
</dbReference>
<evidence type="ECO:0000313" key="7">
    <source>
        <dbReference type="EMBL" id="CAH2046578.1"/>
    </source>
</evidence>
<dbReference type="InterPro" id="IPR042086">
    <property type="entry name" value="MeTrfase_capping"/>
</dbReference>